<dbReference type="STRING" id="574096.HA38_18340"/>
<accession>A0A2V2BIZ7</accession>
<dbReference type="Proteomes" id="UP000245981">
    <property type="component" value="Unassembled WGS sequence"/>
</dbReference>
<name>A0A2V2BIZ7_9GAMM</name>
<evidence type="ECO:0000313" key="1">
    <source>
        <dbReference type="EMBL" id="PWK98411.1"/>
    </source>
</evidence>
<evidence type="ECO:0000313" key="2">
    <source>
        <dbReference type="Proteomes" id="UP000245981"/>
    </source>
</evidence>
<sequence length="54" mass="6370">MCLFKHAGEILLSIVKSIIECVVLFSMIEMHNIFFWMGLSQINGFYQRYSTNHK</sequence>
<dbReference type="EMBL" id="QGHF01000003">
    <property type="protein sequence ID" value="PWK98411.1"/>
    <property type="molecule type" value="Genomic_DNA"/>
</dbReference>
<reference evidence="1 2" key="1">
    <citation type="submission" date="2018-05" db="EMBL/GenBank/DDBJ databases">
        <title>Genomic Encyclopedia of Type Strains, Phase IV (KMG-V): Genome sequencing to study the core and pangenomes of soil and plant-associated prokaryotes.</title>
        <authorList>
            <person name="Whitman W."/>
        </authorList>
    </citation>
    <scope>NUCLEOTIDE SEQUENCE [LARGE SCALE GENOMIC DNA]</scope>
    <source>
        <strain evidence="1 2">PNA 200-10</strain>
    </source>
</reference>
<proteinExistence type="predicted"/>
<gene>
    <name evidence="1" type="ORF">C7431_103176</name>
</gene>
<protein>
    <submittedName>
        <fullName evidence="1">Uncharacterized protein</fullName>
    </submittedName>
</protein>
<comment type="caution">
    <text evidence="1">The sequence shown here is derived from an EMBL/GenBank/DDBJ whole genome shotgun (WGS) entry which is preliminary data.</text>
</comment>
<dbReference type="AlphaFoldDB" id="A0A2V2BIZ7"/>
<organism evidence="1 2">
    <name type="scientific">Pantoea allii</name>
    <dbReference type="NCBI Taxonomy" id="574096"/>
    <lineage>
        <taxon>Bacteria</taxon>
        <taxon>Pseudomonadati</taxon>
        <taxon>Pseudomonadota</taxon>
        <taxon>Gammaproteobacteria</taxon>
        <taxon>Enterobacterales</taxon>
        <taxon>Erwiniaceae</taxon>
        <taxon>Pantoea</taxon>
    </lineage>
</organism>